<evidence type="ECO:0000256" key="1">
    <source>
        <dbReference type="ARBA" id="ARBA00023115"/>
    </source>
</evidence>
<keyword evidence="2" id="KW-0472">Membrane</keyword>
<name>A0A382T2X7_9ZZZZ</name>
<evidence type="ECO:0008006" key="4">
    <source>
        <dbReference type="Google" id="ProtNLM"/>
    </source>
</evidence>
<dbReference type="PANTHER" id="PTHR43317:SF1">
    <property type="entry name" value="THERMOSPERMINE SYNTHASE ACAULIS5"/>
    <property type="match status" value="1"/>
</dbReference>
<dbReference type="EMBL" id="UINC01133527">
    <property type="protein sequence ID" value="SVD16514.1"/>
    <property type="molecule type" value="Genomic_DNA"/>
</dbReference>
<protein>
    <recommendedName>
        <fullName evidence="4">PABS domain-containing protein</fullName>
    </recommendedName>
</protein>
<feature type="transmembrane region" description="Helical" evidence="2">
    <location>
        <begin position="283"/>
        <end position="302"/>
    </location>
</feature>
<feature type="transmembrane region" description="Helical" evidence="2">
    <location>
        <begin position="219"/>
        <end position="238"/>
    </location>
</feature>
<sequence>VAFENGAKSIDAVEIDPAIQKFGEYLHPDSPYSSSRVNTIIDDARAHIRKTKKKYDLIIYGYLDAHSLLTSKSGGVRLDSYVYTVEAFREARKRLKENGIIQLSFTTMNPALGQKFYLMLKDAFDGKSPLAYKVGHDKKTITGHTFVAGDFIQEPSDLPKDLYIDLSAQFESGQYYTDKSTDDWPFLYMPVKKYPSTYLLMVFFLFITSLFYVRNLAPVSVRGFSFPCFFLGAGFMLVETKAITELALFYGSTWIVTSMVIAAILIMAFFANLLVYKIGTPNIFIIYGLLFLSLMCGFLFTFI</sequence>
<dbReference type="Gene3D" id="3.40.50.150">
    <property type="entry name" value="Vaccinia Virus protein VP39"/>
    <property type="match status" value="1"/>
</dbReference>
<dbReference type="InterPro" id="IPR029063">
    <property type="entry name" value="SAM-dependent_MTases_sf"/>
</dbReference>
<evidence type="ECO:0000256" key="2">
    <source>
        <dbReference type="SAM" id="Phobius"/>
    </source>
</evidence>
<dbReference type="Pfam" id="PF01564">
    <property type="entry name" value="Spermine_synth"/>
    <property type="match status" value="1"/>
</dbReference>
<organism evidence="3">
    <name type="scientific">marine metagenome</name>
    <dbReference type="NCBI Taxonomy" id="408172"/>
    <lineage>
        <taxon>unclassified sequences</taxon>
        <taxon>metagenomes</taxon>
        <taxon>ecological metagenomes</taxon>
    </lineage>
</organism>
<gene>
    <name evidence="3" type="ORF">METZ01_LOCUS369368</name>
</gene>
<feature type="transmembrane region" description="Helical" evidence="2">
    <location>
        <begin position="247"/>
        <end position="271"/>
    </location>
</feature>
<dbReference type="SUPFAM" id="SSF53335">
    <property type="entry name" value="S-adenosyl-L-methionine-dependent methyltransferases"/>
    <property type="match status" value="1"/>
</dbReference>
<keyword evidence="2" id="KW-1133">Transmembrane helix</keyword>
<feature type="transmembrane region" description="Helical" evidence="2">
    <location>
        <begin position="196"/>
        <end position="213"/>
    </location>
</feature>
<reference evidence="3" key="1">
    <citation type="submission" date="2018-05" db="EMBL/GenBank/DDBJ databases">
        <authorList>
            <person name="Lanie J.A."/>
            <person name="Ng W.-L."/>
            <person name="Kazmierczak K.M."/>
            <person name="Andrzejewski T.M."/>
            <person name="Davidsen T.M."/>
            <person name="Wayne K.J."/>
            <person name="Tettelin H."/>
            <person name="Glass J.I."/>
            <person name="Rusch D."/>
            <person name="Podicherti R."/>
            <person name="Tsui H.-C.T."/>
            <person name="Winkler M.E."/>
        </authorList>
    </citation>
    <scope>NUCLEOTIDE SEQUENCE</scope>
</reference>
<accession>A0A382T2X7</accession>
<dbReference type="AlphaFoldDB" id="A0A382T2X7"/>
<feature type="non-terminal residue" evidence="3">
    <location>
        <position position="1"/>
    </location>
</feature>
<dbReference type="GO" id="GO:0006596">
    <property type="term" value="P:polyamine biosynthetic process"/>
    <property type="evidence" value="ECO:0007669"/>
    <property type="project" value="UniProtKB-KW"/>
</dbReference>
<proteinExistence type="predicted"/>
<evidence type="ECO:0000313" key="3">
    <source>
        <dbReference type="EMBL" id="SVD16514.1"/>
    </source>
</evidence>
<feature type="non-terminal residue" evidence="3">
    <location>
        <position position="303"/>
    </location>
</feature>
<keyword evidence="1" id="KW-0620">Polyamine biosynthesis</keyword>
<keyword evidence="2" id="KW-0812">Transmembrane</keyword>
<dbReference type="PANTHER" id="PTHR43317">
    <property type="entry name" value="THERMOSPERMINE SYNTHASE ACAULIS5"/>
    <property type="match status" value="1"/>
</dbReference>